<dbReference type="SMART" id="SM00717">
    <property type="entry name" value="SANT"/>
    <property type="match status" value="3"/>
</dbReference>
<keyword evidence="2" id="KW-0677">Repeat</keyword>
<evidence type="ECO:0000313" key="10">
    <source>
        <dbReference type="EMBL" id="KAJ9680961.1"/>
    </source>
</evidence>
<feature type="domain" description="HTH myb-type" evidence="9">
    <location>
        <begin position="151"/>
        <end position="201"/>
    </location>
</feature>
<feature type="region of interest" description="Disordered" evidence="7">
    <location>
        <begin position="416"/>
        <end position="447"/>
    </location>
</feature>
<keyword evidence="4" id="KW-0238">DNA-binding</keyword>
<feature type="compositionally biased region" description="Low complexity" evidence="7">
    <location>
        <begin position="482"/>
        <end position="501"/>
    </location>
</feature>
<gene>
    <name evidence="10" type="ORF">PVL29_020062</name>
</gene>
<dbReference type="PANTHER" id="PTHR45614">
    <property type="entry name" value="MYB PROTEIN-RELATED"/>
    <property type="match status" value="1"/>
</dbReference>
<evidence type="ECO:0000256" key="3">
    <source>
        <dbReference type="ARBA" id="ARBA00023015"/>
    </source>
</evidence>
<dbReference type="CDD" id="cd00167">
    <property type="entry name" value="SANT"/>
    <property type="match status" value="3"/>
</dbReference>
<sequence>MVEADECNADEKADEKQALGFSSTSVPDSDRSSADPKRVTGPARRSTKGFWTEQKDRVLAYAVKKFKGKNWKKIAECVTGTTDVQCLHRWQKVLDPNLVKGPWTKEEDDLIIELVGKQGNKKWAEIAKCLTGRIGKQCRERWHNHLNPAINKAAWTREEELVLIQAHQKYGNKWAEIAKILPGRTENSIKNHWNCSLKKRLNLNASAFHLPGFPTNDLDSLQMERETENGTTQVVKQSLGTTFSLDKQMESQSSVDTRLDLAVGYSSGRESHLPPFKKVNCRFPKKEAIGPMNPPFQTIFDKKEVPECDLASGRCQDSAVNDKPSRDPHIKANKLNESCSISLGDQLTLWHSAKPGEHSPPLPHSGCIPPSSNSPLDELGCNGKTNVLPHKMDLPVSAKRSLQPPKRMSKLLSTDSSVAIDSGSRGQSKKFFPSTQTHEGNGTNEHTENCLNLEDKSLGGLCYEPLNLEGLNTFLQSGTFPSSDSYIQQSSSPVSSYTPASNEKGISASCSSPESILRSAARRFKNTPSIIRKRNRTPIETDNANNNDDTGTEEKTDSKVFPKVKQLFLSPPKSQKLDPSSVVKLVEKRLEYAFDKEQD</sequence>
<dbReference type="GO" id="GO:0000978">
    <property type="term" value="F:RNA polymerase II cis-regulatory region sequence-specific DNA binding"/>
    <property type="evidence" value="ECO:0007669"/>
    <property type="project" value="TreeGrafter"/>
</dbReference>
<evidence type="ECO:0000256" key="5">
    <source>
        <dbReference type="ARBA" id="ARBA00023163"/>
    </source>
</evidence>
<dbReference type="InterPro" id="IPR009057">
    <property type="entry name" value="Homeodomain-like_sf"/>
</dbReference>
<dbReference type="PANTHER" id="PTHR45614:SF232">
    <property type="entry name" value="TRANSCRIPTION FACTOR MYB3R-2"/>
    <property type="match status" value="1"/>
</dbReference>
<feature type="region of interest" description="Disordered" evidence="7">
    <location>
        <begin position="527"/>
        <end position="561"/>
    </location>
</feature>
<dbReference type="PROSITE" id="PS51294">
    <property type="entry name" value="HTH_MYB"/>
    <property type="match status" value="3"/>
</dbReference>
<dbReference type="EMBL" id="JARBHA010000015">
    <property type="protein sequence ID" value="KAJ9680961.1"/>
    <property type="molecule type" value="Genomic_DNA"/>
</dbReference>
<dbReference type="AlphaFoldDB" id="A0AA38Z233"/>
<keyword evidence="11" id="KW-1185">Reference proteome</keyword>
<evidence type="ECO:0000256" key="1">
    <source>
        <dbReference type="ARBA" id="ARBA00004123"/>
    </source>
</evidence>
<evidence type="ECO:0000256" key="2">
    <source>
        <dbReference type="ARBA" id="ARBA00022737"/>
    </source>
</evidence>
<feature type="domain" description="Myb-like" evidence="8">
    <location>
        <begin position="95"/>
        <end position="146"/>
    </location>
</feature>
<evidence type="ECO:0000256" key="4">
    <source>
        <dbReference type="ARBA" id="ARBA00023125"/>
    </source>
</evidence>
<dbReference type="Pfam" id="PF00249">
    <property type="entry name" value="Myb_DNA-binding"/>
    <property type="match status" value="1"/>
</dbReference>
<reference evidence="10 11" key="1">
    <citation type="journal article" date="2023" name="BMC Biotechnol.">
        <title>Vitis rotundifolia cv Carlos genome sequencing.</title>
        <authorList>
            <person name="Huff M."/>
            <person name="Hulse-Kemp A."/>
            <person name="Scheffler B."/>
            <person name="Youngblood R."/>
            <person name="Simpson S."/>
            <person name="Babiker E."/>
            <person name="Staton M."/>
        </authorList>
    </citation>
    <scope>NUCLEOTIDE SEQUENCE [LARGE SCALE GENOMIC DNA]</scope>
    <source>
        <tissue evidence="10">Leaf</tissue>
    </source>
</reference>
<feature type="compositionally biased region" description="Low complexity" evidence="7">
    <location>
        <begin position="540"/>
        <end position="549"/>
    </location>
</feature>
<feature type="compositionally biased region" description="Polar residues" evidence="7">
    <location>
        <begin position="433"/>
        <end position="444"/>
    </location>
</feature>
<comment type="subcellular location">
    <subcellularLocation>
        <location evidence="1">Nucleus</location>
    </subcellularLocation>
</comment>
<dbReference type="Gene3D" id="1.10.10.60">
    <property type="entry name" value="Homeodomain-like"/>
    <property type="match status" value="3"/>
</dbReference>
<proteinExistence type="predicted"/>
<feature type="region of interest" description="Disordered" evidence="7">
    <location>
        <begin position="1"/>
        <end position="47"/>
    </location>
</feature>
<evidence type="ECO:0000256" key="7">
    <source>
        <dbReference type="SAM" id="MobiDB-lite"/>
    </source>
</evidence>
<feature type="domain" description="HTH myb-type" evidence="9">
    <location>
        <begin position="48"/>
        <end position="94"/>
    </location>
</feature>
<accession>A0AA38Z233</accession>
<dbReference type="InterPro" id="IPR017930">
    <property type="entry name" value="Myb_dom"/>
</dbReference>
<dbReference type="FunFam" id="1.10.10.60:FF:000010">
    <property type="entry name" value="Transcriptional activator Myb isoform A"/>
    <property type="match status" value="1"/>
</dbReference>
<protein>
    <submittedName>
        <fullName evidence="10">Uncharacterized protein</fullName>
    </submittedName>
</protein>
<dbReference type="Proteomes" id="UP001168098">
    <property type="component" value="Unassembled WGS sequence"/>
</dbReference>
<feature type="compositionally biased region" description="Basic and acidic residues" evidence="7">
    <location>
        <begin position="28"/>
        <end position="38"/>
    </location>
</feature>
<dbReference type="InterPro" id="IPR001005">
    <property type="entry name" value="SANT/Myb"/>
</dbReference>
<comment type="caution">
    <text evidence="10">The sequence shown here is derived from an EMBL/GenBank/DDBJ whole genome shotgun (WGS) entry which is preliminary data.</text>
</comment>
<evidence type="ECO:0000256" key="6">
    <source>
        <dbReference type="ARBA" id="ARBA00023242"/>
    </source>
</evidence>
<organism evidence="10 11">
    <name type="scientific">Vitis rotundifolia</name>
    <name type="common">Muscadine grape</name>
    <dbReference type="NCBI Taxonomy" id="103349"/>
    <lineage>
        <taxon>Eukaryota</taxon>
        <taxon>Viridiplantae</taxon>
        <taxon>Streptophyta</taxon>
        <taxon>Embryophyta</taxon>
        <taxon>Tracheophyta</taxon>
        <taxon>Spermatophyta</taxon>
        <taxon>Magnoliopsida</taxon>
        <taxon>eudicotyledons</taxon>
        <taxon>Gunneridae</taxon>
        <taxon>Pentapetalae</taxon>
        <taxon>rosids</taxon>
        <taxon>Vitales</taxon>
        <taxon>Vitaceae</taxon>
        <taxon>Viteae</taxon>
        <taxon>Vitis</taxon>
    </lineage>
</organism>
<name>A0AA38Z233_VITRO</name>
<keyword evidence="5" id="KW-0804">Transcription</keyword>
<feature type="domain" description="Myb-like" evidence="8">
    <location>
        <begin position="43"/>
        <end position="94"/>
    </location>
</feature>
<feature type="compositionally biased region" description="Basic residues" evidence="7">
    <location>
        <begin position="527"/>
        <end position="536"/>
    </location>
</feature>
<feature type="domain" description="HTH myb-type" evidence="9">
    <location>
        <begin position="95"/>
        <end position="150"/>
    </location>
</feature>
<dbReference type="FunFam" id="1.10.10.60:FF:000016">
    <property type="entry name" value="Transcriptional activator Myb isoform A"/>
    <property type="match status" value="1"/>
</dbReference>
<evidence type="ECO:0000259" key="8">
    <source>
        <dbReference type="PROSITE" id="PS50090"/>
    </source>
</evidence>
<dbReference type="Pfam" id="PF13921">
    <property type="entry name" value="Myb_DNA-bind_6"/>
    <property type="match status" value="1"/>
</dbReference>
<feature type="region of interest" description="Disordered" evidence="7">
    <location>
        <begin position="482"/>
        <end position="512"/>
    </location>
</feature>
<dbReference type="GO" id="GO:0005634">
    <property type="term" value="C:nucleus"/>
    <property type="evidence" value="ECO:0007669"/>
    <property type="project" value="UniProtKB-SubCell"/>
</dbReference>
<evidence type="ECO:0000259" key="9">
    <source>
        <dbReference type="PROSITE" id="PS51294"/>
    </source>
</evidence>
<feature type="domain" description="Myb-like" evidence="8">
    <location>
        <begin position="147"/>
        <end position="197"/>
    </location>
</feature>
<keyword evidence="3" id="KW-0805">Transcription regulation</keyword>
<dbReference type="PROSITE" id="PS50090">
    <property type="entry name" value="MYB_LIKE"/>
    <property type="match status" value="3"/>
</dbReference>
<keyword evidence="6" id="KW-0539">Nucleus</keyword>
<dbReference type="InterPro" id="IPR050560">
    <property type="entry name" value="MYB_TF"/>
</dbReference>
<evidence type="ECO:0000313" key="11">
    <source>
        <dbReference type="Proteomes" id="UP001168098"/>
    </source>
</evidence>
<dbReference type="GO" id="GO:0000981">
    <property type="term" value="F:DNA-binding transcription factor activity, RNA polymerase II-specific"/>
    <property type="evidence" value="ECO:0007669"/>
    <property type="project" value="TreeGrafter"/>
</dbReference>
<dbReference type="SUPFAM" id="SSF46689">
    <property type="entry name" value="Homeodomain-like"/>
    <property type="match status" value="2"/>
</dbReference>